<comment type="caution">
    <text evidence="1">The sequence shown here is derived from an EMBL/GenBank/DDBJ whole genome shotgun (WGS) entry which is preliminary data.</text>
</comment>
<accession>A0ABP7J348</accession>
<proteinExistence type="predicted"/>
<keyword evidence="2" id="KW-1185">Reference proteome</keyword>
<evidence type="ECO:0000313" key="2">
    <source>
        <dbReference type="Proteomes" id="UP001500888"/>
    </source>
</evidence>
<name>A0ABP7J348_9ACTN</name>
<dbReference type="Proteomes" id="UP001500888">
    <property type="component" value="Unassembled WGS sequence"/>
</dbReference>
<reference evidence="2" key="1">
    <citation type="journal article" date="2019" name="Int. J. Syst. Evol. Microbiol.">
        <title>The Global Catalogue of Microorganisms (GCM) 10K type strain sequencing project: providing services to taxonomists for standard genome sequencing and annotation.</title>
        <authorList>
            <consortium name="The Broad Institute Genomics Platform"/>
            <consortium name="The Broad Institute Genome Sequencing Center for Infectious Disease"/>
            <person name="Wu L."/>
            <person name="Ma J."/>
        </authorList>
    </citation>
    <scope>NUCLEOTIDE SEQUENCE [LARGE SCALE GENOMIC DNA]</scope>
    <source>
        <strain evidence="2">JCM 16908</strain>
    </source>
</reference>
<evidence type="ECO:0000313" key="1">
    <source>
        <dbReference type="EMBL" id="GAA3832745.1"/>
    </source>
</evidence>
<gene>
    <name evidence="1" type="ORF">GCM10022226_62540</name>
</gene>
<organism evidence="1 2">
    <name type="scientific">Sphaerisporangium flaviroseum</name>
    <dbReference type="NCBI Taxonomy" id="509199"/>
    <lineage>
        <taxon>Bacteria</taxon>
        <taxon>Bacillati</taxon>
        <taxon>Actinomycetota</taxon>
        <taxon>Actinomycetes</taxon>
        <taxon>Streptosporangiales</taxon>
        <taxon>Streptosporangiaceae</taxon>
        <taxon>Sphaerisporangium</taxon>
    </lineage>
</organism>
<dbReference type="EMBL" id="BAAAZR010000031">
    <property type="protein sequence ID" value="GAA3832745.1"/>
    <property type="molecule type" value="Genomic_DNA"/>
</dbReference>
<sequence>MGAKRRRRKTPVFDGWGPQIMRAVLIIVDWWLNARSRRSRLRDGCRIRPNAQVG</sequence>
<protein>
    <submittedName>
        <fullName evidence="1">Uncharacterized protein</fullName>
    </submittedName>
</protein>